<keyword evidence="10" id="KW-1185">Reference proteome</keyword>
<dbReference type="EMBL" id="CAWYQH010000141">
    <property type="protein sequence ID" value="CAK8694203.1"/>
    <property type="molecule type" value="Genomic_DNA"/>
</dbReference>
<dbReference type="Gene3D" id="3.30.470.20">
    <property type="entry name" value="ATP-grasp fold, B domain"/>
    <property type="match status" value="1"/>
</dbReference>
<evidence type="ECO:0000256" key="6">
    <source>
        <dbReference type="ARBA" id="ARBA00022840"/>
    </source>
</evidence>
<keyword evidence="7" id="KW-0472">Membrane</keyword>
<dbReference type="InterPro" id="IPR028923">
    <property type="entry name" value="SAICAR_synt/ADE2_N"/>
</dbReference>
<reference evidence="9 10" key="1">
    <citation type="submission" date="2024-02" db="EMBL/GenBank/DDBJ databases">
        <authorList>
            <person name="Daric V."/>
            <person name="Darras S."/>
        </authorList>
    </citation>
    <scope>NUCLEOTIDE SEQUENCE [LARGE SCALE GENOMIC DNA]</scope>
</reference>
<gene>
    <name evidence="9" type="ORF">CVLEPA_LOCUS27592</name>
</gene>
<keyword evidence="7" id="KW-0812">Transmembrane</keyword>
<dbReference type="Proteomes" id="UP001642483">
    <property type="component" value="Unassembled WGS sequence"/>
</dbReference>
<evidence type="ECO:0000313" key="9">
    <source>
        <dbReference type="EMBL" id="CAK8694203.1"/>
    </source>
</evidence>
<accession>A0ABP0GT04</accession>
<evidence type="ECO:0000256" key="2">
    <source>
        <dbReference type="ARBA" id="ARBA00012217"/>
    </source>
</evidence>
<dbReference type="InterPro" id="IPR050089">
    <property type="entry name" value="SAICAR_synthetase"/>
</dbReference>
<proteinExistence type="predicted"/>
<evidence type="ECO:0000256" key="1">
    <source>
        <dbReference type="ARBA" id="ARBA00004672"/>
    </source>
</evidence>
<dbReference type="SUPFAM" id="SSF56104">
    <property type="entry name" value="SAICAR synthase-like"/>
    <property type="match status" value="1"/>
</dbReference>
<evidence type="ECO:0000256" key="7">
    <source>
        <dbReference type="SAM" id="Phobius"/>
    </source>
</evidence>
<evidence type="ECO:0000259" key="8">
    <source>
        <dbReference type="Pfam" id="PF01259"/>
    </source>
</evidence>
<evidence type="ECO:0000256" key="5">
    <source>
        <dbReference type="ARBA" id="ARBA00022755"/>
    </source>
</evidence>
<dbReference type="PANTHER" id="PTHR43599">
    <property type="entry name" value="MULTIFUNCTIONAL PROTEIN ADE2"/>
    <property type="match status" value="1"/>
</dbReference>
<keyword evidence="4" id="KW-0547">Nucleotide-binding</keyword>
<feature type="transmembrane region" description="Helical" evidence="7">
    <location>
        <begin position="97"/>
        <end position="115"/>
    </location>
</feature>
<dbReference type="EC" id="6.3.2.6" evidence="2"/>
<evidence type="ECO:0000256" key="4">
    <source>
        <dbReference type="ARBA" id="ARBA00022741"/>
    </source>
</evidence>
<sequence>MKTEFRIRSDTNETILSDVIEIYSWRIWPTGDKRLMMDKQVYRNFTKVTGNNMNNLKENYSWVSEKVNKVVESVTNKSGQEKAVVVMGKSKAYVPTSAYFCIYMLSALCFISAQIN</sequence>
<keyword evidence="6" id="KW-0067">ATP-binding</keyword>
<comment type="caution">
    <text evidence="9">The sequence shown here is derived from an EMBL/GenBank/DDBJ whole genome shotgun (WGS) entry which is preliminary data.</text>
</comment>
<evidence type="ECO:0000256" key="3">
    <source>
        <dbReference type="ARBA" id="ARBA00022598"/>
    </source>
</evidence>
<keyword evidence="3" id="KW-0436">Ligase</keyword>
<organism evidence="9 10">
    <name type="scientific">Clavelina lepadiformis</name>
    <name type="common">Light-bulb sea squirt</name>
    <name type="synonym">Ascidia lepadiformis</name>
    <dbReference type="NCBI Taxonomy" id="159417"/>
    <lineage>
        <taxon>Eukaryota</taxon>
        <taxon>Metazoa</taxon>
        <taxon>Chordata</taxon>
        <taxon>Tunicata</taxon>
        <taxon>Ascidiacea</taxon>
        <taxon>Aplousobranchia</taxon>
        <taxon>Clavelinidae</taxon>
        <taxon>Clavelina</taxon>
    </lineage>
</organism>
<protein>
    <recommendedName>
        <fullName evidence="2">phosphoribosylaminoimidazolesuccinocarboxamide synthase</fullName>
        <ecNumber evidence="2">6.3.2.6</ecNumber>
    </recommendedName>
</protein>
<feature type="domain" description="SAICAR synthetase/ADE2 N-terminal" evidence="8">
    <location>
        <begin position="1"/>
        <end position="53"/>
    </location>
</feature>
<dbReference type="PANTHER" id="PTHR43599:SF3">
    <property type="entry name" value="SI:DKEY-6E2.2"/>
    <property type="match status" value="1"/>
</dbReference>
<name>A0ABP0GT04_CLALP</name>
<comment type="pathway">
    <text evidence="1">Purine metabolism; IMP biosynthesis via de novo pathway; 5-amino-1-(5-phospho-D-ribosyl)imidazole-4-carboxamide from 5-amino-1-(5-phospho-D-ribosyl)imidazole-4-carboxylate: step 1/2.</text>
</comment>
<keyword evidence="5" id="KW-0658">Purine biosynthesis</keyword>
<keyword evidence="7" id="KW-1133">Transmembrane helix</keyword>
<dbReference type="Pfam" id="PF01259">
    <property type="entry name" value="SAICAR_synt"/>
    <property type="match status" value="1"/>
</dbReference>
<evidence type="ECO:0000313" key="10">
    <source>
        <dbReference type="Proteomes" id="UP001642483"/>
    </source>
</evidence>